<organism evidence="2 3">
    <name type="scientific">Oxalicibacterium solurbis</name>
    <dbReference type="NCBI Taxonomy" id="69280"/>
    <lineage>
        <taxon>Bacteria</taxon>
        <taxon>Pseudomonadati</taxon>
        <taxon>Pseudomonadota</taxon>
        <taxon>Betaproteobacteria</taxon>
        <taxon>Burkholderiales</taxon>
        <taxon>Oxalobacteraceae</taxon>
        <taxon>Oxalicibacterium</taxon>
    </lineage>
</organism>
<evidence type="ECO:0000256" key="1">
    <source>
        <dbReference type="SAM" id="MobiDB-lite"/>
    </source>
</evidence>
<name>A0A8J3F572_9BURK</name>
<dbReference type="RefSeq" id="WP_188422044.1">
    <property type="nucleotide sequence ID" value="NZ_BMDP01000003.1"/>
</dbReference>
<evidence type="ECO:0000313" key="2">
    <source>
        <dbReference type="EMBL" id="GGI55217.1"/>
    </source>
</evidence>
<accession>A0A8J3F572</accession>
<proteinExistence type="predicted"/>
<dbReference type="Proteomes" id="UP000627205">
    <property type="component" value="Unassembled WGS sequence"/>
</dbReference>
<protein>
    <submittedName>
        <fullName evidence="2">Uncharacterized protein</fullName>
    </submittedName>
</protein>
<dbReference type="EMBL" id="BMDP01000003">
    <property type="protein sequence ID" value="GGI55217.1"/>
    <property type="molecule type" value="Genomic_DNA"/>
</dbReference>
<keyword evidence="3" id="KW-1185">Reference proteome</keyword>
<feature type="compositionally biased region" description="Basic and acidic residues" evidence="1">
    <location>
        <begin position="1"/>
        <end position="16"/>
    </location>
</feature>
<feature type="compositionally biased region" description="Basic and acidic residues" evidence="1">
    <location>
        <begin position="88"/>
        <end position="104"/>
    </location>
</feature>
<feature type="region of interest" description="Disordered" evidence="1">
    <location>
        <begin position="83"/>
        <end position="127"/>
    </location>
</feature>
<dbReference type="AlphaFoldDB" id="A0A8J3F572"/>
<comment type="caution">
    <text evidence="2">The sequence shown here is derived from an EMBL/GenBank/DDBJ whole genome shotgun (WGS) entry which is preliminary data.</text>
</comment>
<reference evidence="2" key="1">
    <citation type="journal article" date="2014" name="Int. J. Syst. Evol. Microbiol.">
        <title>Complete genome sequence of Corynebacterium casei LMG S-19264T (=DSM 44701T), isolated from a smear-ripened cheese.</title>
        <authorList>
            <consortium name="US DOE Joint Genome Institute (JGI-PGF)"/>
            <person name="Walter F."/>
            <person name="Albersmeier A."/>
            <person name="Kalinowski J."/>
            <person name="Ruckert C."/>
        </authorList>
    </citation>
    <scope>NUCLEOTIDE SEQUENCE</scope>
    <source>
        <strain evidence="2">CCM 7664</strain>
    </source>
</reference>
<evidence type="ECO:0000313" key="3">
    <source>
        <dbReference type="Proteomes" id="UP000627205"/>
    </source>
</evidence>
<gene>
    <name evidence="2" type="ORF">GCM10011430_23910</name>
</gene>
<reference evidence="2" key="2">
    <citation type="submission" date="2020-09" db="EMBL/GenBank/DDBJ databases">
        <authorList>
            <person name="Sun Q."/>
            <person name="Sedlacek I."/>
        </authorList>
    </citation>
    <scope>NUCLEOTIDE SEQUENCE</scope>
    <source>
        <strain evidence="2">CCM 7664</strain>
    </source>
</reference>
<feature type="compositionally biased region" description="Low complexity" evidence="1">
    <location>
        <begin position="41"/>
        <end position="64"/>
    </location>
</feature>
<feature type="region of interest" description="Disordered" evidence="1">
    <location>
        <begin position="1"/>
        <end position="67"/>
    </location>
</feature>
<sequence>MTHDRSRKSRPDDTERAAPVTPAAASHEEHLLDKALDDTFPASDPVAEVPEEAAAPPEEQAQESLLDTALEMSFPASDPISVETSITRIEHAPETANAHDDHQNSNEVEESEKAAQQTTRHAHHHRR</sequence>
<feature type="compositionally biased region" description="Basic and acidic residues" evidence="1">
    <location>
        <begin position="26"/>
        <end position="37"/>
    </location>
</feature>